<accession>A0ABP0LEC7</accession>
<keyword evidence="10" id="KW-1185">Reference proteome</keyword>
<dbReference type="SMART" id="SM00448">
    <property type="entry name" value="REC"/>
    <property type="match status" value="1"/>
</dbReference>
<dbReference type="PANTHER" id="PTHR30258">
    <property type="entry name" value="TYPE II SECRETION SYSTEM PROTEIN GSPE-RELATED"/>
    <property type="match status" value="1"/>
</dbReference>
<gene>
    <name evidence="9" type="ORF">SCF082_LOCUS22219</name>
</gene>
<dbReference type="PROSITE" id="PS00662">
    <property type="entry name" value="T2SP_E"/>
    <property type="match status" value="1"/>
</dbReference>
<comment type="caution">
    <text evidence="9">The sequence shown here is derived from an EMBL/GenBank/DDBJ whole genome shotgun (WGS) entry which is preliminary data.</text>
</comment>
<dbReference type="PROSITE" id="PS51828">
    <property type="entry name" value="PTX_2"/>
    <property type="match status" value="1"/>
</dbReference>
<dbReference type="InterPro" id="IPR011006">
    <property type="entry name" value="CheY-like_superfamily"/>
</dbReference>
<dbReference type="InterPro" id="IPR013320">
    <property type="entry name" value="ConA-like_dom_sf"/>
</dbReference>
<feature type="domain" description="Response regulatory" evidence="7">
    <location>
        <begin position="1107"/>
        <end position="1227"/>
    </location>
</feature>
<dbReference type="SUPFAM" id="SSF52172">
    <property type="entry name" value="CheY-like"/>
    <property type="match status" value="1"/>
</dbReference>
<dbReference type="Gene3D" id="3.30.300.160">
    <property type="entry name" value="Type II secretion system, protein E, N-terminal domain"/>
    <property type="match status" value="1"/>
</dbReference>
<feature type="domain" description="Pentraxin (PTX)" evidence="8">
    <location>
        <begin position="267"/>
        <end position="477"/>
    </location>
</feature>
<evidence type="ECO:0000259" key="7">
    <source>
        <dbReference type="PROSITE" id="PS50110"/>
    </source>
</evidence>
<feature type="signal peptide" evidence="6">
    <location>
        <begin position="1"/>
        <end position="15"/>
    </location>
</feature>
<sequence>MAVAMFAAFALVAAATCPAANVLLVTDGGSLNAEESSRKSAFEGWGHTVTTIQDSSTQAAFDAALASVDMVYVPCTVQDSEVSYKLRTTTCGVVNENVYLEDEFGFATGGGAVLSGHTVQGVDNSHGVTNGLVVGNNKVANGTRDLTYNSYTPGAGVQELGTLNSGSMSIGAIDVGGALANTYSGNSTASGRRVRLPWGNGTWDNLNSTGLLLSQNAVSWASGTGGPRLLLHLELDESSGTTAVDSSDEGNDGTYVYSPELGVVGKRSTAVGFQADSAHDRVSLPIAPIDGSQQVSVAWWMKTSKTGEQAILSGAHSSYSAANAFLLFFYNHTTFRPYMDGTNRSLTVESIADGRWHHCVFTHDRSTGDSELFIDGESAGTLSFPARSGTYELASNGLVIAEEQDSPGGGFAASQAFEGFLDDFRIYNYILTESEIIDLYGLIGHWTFDEGAGSTVADSSPTGNDASFGAGAPQWMTGVHGNAMYFDGSSDVVTGMNVDPPETGTVSFWFYSTGPPGGRQSPWGVGADFEMWQDPDGLVSCDVSTDGEQGGFITSTPLYDAGRWYHLAAVYDSADDSYQIYLDGQLHKSGISTMDIKGQAADLLTFGTSTGSTQYFTGGIDDFRLYSYKLSQEDLAELSGLVGHWRLDDLSGATATDSSLSANDGTYIDGPTLGVLSPREYGAQITNTTQQMMVPASTALNNLGVDGGSFSVALWVKPSEPDGHDRPLLHKGDTAQERTPNLTLNYGDNRVEFAVSAQGNWNAGSTSDSELPTDVWSHIVLVKEGREYRLYIDGKLDKTRVVSGDSYGNNGALYLGANPSRAGDPCSLDDLRIYNYAISEQQIAEIYGLVAQWELNESTGDTAYDSSGLGNDAVLTGTQGWTEGKLEGASELDYSDGEDSYAAPSTRVLSDVNEGSYSVTAWYKPLSVPSGSGSDNYAYQAIVVKPGWHIGIYYNNSQGFECTNYLDGYQWTGGGTWSNTYAPGAFHHVAQVVNLTAGTVELYVDGELKDTDSFTPGSVGQDYGSNPWQIGIADPAASDWRWPAHGVVDDARIYNRALTPEQVEQIYSSGSTTGVRIIKWTMERVRPRDAHPRLPYPLTTMSNSKKHILLIEEDPVLADITGFRLELLGHTVAVLSSAEEALGWLADQLPDLVIIGHFLPGMDGIDLLNRISNDVRTSDIPTMLLSPNSELDDVQRAFNAGNERGMLGQILVRRGLITFEQLGQALSEQYGVPYVEVVPQAVNPQVARLVPEPMARQHACVPLSVSGHRMQLAMAAPDDMEVIAEAELITGYHVDPVVTLEGPLQAALDRSFDDRIVARQTIVDMKMADLEAAEHVEVDEAEAEVDKEDLAPVVRLVRAILMGAINAGTSDIHLEPHQPEMRVRYRVDGELQQVMTIPNHIEEAVVARIKVMADMDTTESRRPQDGRLSVHEAGARVNFRVSSIPTVGGEKVVMRLLDEGNKVFDIKALGLAQRDLSTLQSLIDKPHGMLVVTGPTGSGKTTTMYALLAQLNSINRNIVTVEDPVEYRLTGINQVASDNDYGLGFANALKYIMRQDPDVIMVGEIRDHETATTGVQAALTGHLLISTLHTNDAVGAVARLNDLGIDNFKIGGALLGSVAQRLLRTICPECKEPVEPNPALLKSLTKNYPLPANAVFYRGRGCKKCLGTGYLGRNPIYEIMVVTPELSDGIEKGLPVTKLREIAVSQGMVELVKAGLEQVLAGKTTLEEVHYKISS</sequence>
<organism evidence="9 10">
    <name type="scientific">Durusdinium trenchii</name>
    <dbReference type="NCBI Taxonomy" id="1381693"/>
    <lineage>
        <taxon>Eukaryota</taxon>
        <taxon>Sar</taxon>
        <taxon>Alveolata</taxon>
        <taxon>Dinophyceae</taxon>
        <taxon>Suessiales</taxon>
        <taxon>Symbiodiniaceae</taxon>
        <taxon>Durusdinium</taxon>
    </lineage>
</organism>
<keyword evidence="1 6" id="KW-0732">Signal</keyword>
<dbReference type="Gene3D" id="3.30.450.90">
    <property type="match status" value="1"/>
</dbReference>
<evidence type="ECO:0000313" key="10">
    <source>
        <dbReference type="Proteomes" id="UP001642464"/>
    </source>
</evidence>
<name>A0ABP0LEC7_9DINO</name>
<protein>
    <submittedName>
        <fullName evidence="9">Type IV pilus assembly ATPase PilB</fullName>
    </submittedName>
</protein>
<evidence type="ECO:0000256" key="3">
    <source>
        <dbReference type="ARBA" id="ARBA00022840"/>
    </source>
</evidence>
<dbReference type="SMART" id="SM00382">
    <property type="entry name" value="AAA"/>
    <property type="match status" value="1"/>
</dbReference>
<dbReference type="InterPro" id="IPR001482">
    <property type="entry name" value="T2SS/T4SS_dom"/>
</dbReference>
<keyword evidence="2" id="KW-0547">Nucleotide-binding</keyword>
<dbReference type="CDD" id="cd01129">
    <property type="entry name" value="PulE-GspE-like"/>
    <property type="match status" value="1"/>
</dbReference>
<feature type="chain" id="PRO_5047240288" evidence="6">
    <location>
        <begin position="16"/>
        <end position="1735"/>
    </location>
</feature>
<dbReference type="SUPFAM" id="SSF49899">
    <property type="entry name" value="Concanavalin A-like lectins/glucanases"/>
    <property type="match status" value="4"/>
</dbReference>
<evidence type="ECO:0000256" key="2">
    <source>
        <dbReference type="ARBA" id="ARBA00022741"/>
    </source>
</evidence>
<dbReference type="Gene3D" id="3.40.50.2300">
    <property type="match status" value="1"/>
</dbReference>
<dbReference type="Pfam" id="PF05157">
    <property type="entry name" value="MshEN"/>
    <property type="match status" value="1"/>
</dbReference>
<dbReference type="SUPFAM" id="SSF160246">
    <property type="entry name" value="EspE N-terminal domain-like"/>
    <property type="match status" value="1"/>
</dbReference>
<evidence type="ECO:0000256" key="1">
    <source>
        <dbReference type="ARBA" id="ARBA00022729"/>
    </source>
</evidence>
<dbReference type="CDD" id="cd00156">
    <property type="entry name" value="REC"/>
    <property type="match status" value="1"/>
</dbReference>
<keyword evidence="4" id="KW-1015">Disulfide bond</keyword>
<dbReference type="InterPro" id="IPR001759">
    <property type="entry name" value="PTX_dom"/>
</dbReference>
<proteinExistence type="predicted"/>
<evidence type="ECO:0000259" key="8">
    <source>
        <dbReference type="PROSITE" id="PS51828"/>
    </source>
</evidence>
<dbReference type="InterPro" id="IPR006558">
    <property type="entry name" value="LamG-like"/>
</dbReference>
<dbReference type="InterPro" id="IPR001789">
    <property type="entry name" value="Sig_transdc_resp-reg_receiver"/>
</dbReference>
<dbReference type="InterPro" id="IPR003593">
    <property type="entry name" value="AAA+_ATPase"/>
</dbReference>
<dbReference type="Gene3D" id="2.60.120.200">
    <property type="match status" value="4"/>
</dbReference>
<dbReference type="Pfam" id="PF00437">
    <property type="entry name" value="T2SSE"/>
    <property type="match status" value="1"/>
</dbReference>
<dbReference type="InterPro" id="IPR027417">
    <property type="entry name" value="P-loop_NTPase"/>
</dbReference>
<evidence type="ECO:0000313" key="9">
    <source>
        <dbReference type="EMBL" id="CAK9037528.1"/>
    </source>
</evidence>
<dbReference type="Gene3D" id="3.40.50.300">
    <property type="entry name" value="P-loop containing nucleotide triphosphate hydrolases"/>
    <property type="match status" value="1"/>
</dbReference>
<dbReference type="InterPro" id="IPR007831">
    <property type="entry name" value="T2SS_GspE_N"/>
</dbReference>
<dbReference type="Pfam" id="PF13385">
    <property type="entry name" value="Laminin_G_3"/>
    <property type="match status" value="4"/>
</dbReference>
<dbReference type="InterPro" id="IPR037257">
    <property type="entry name" value="T2SS_E_N_sf"/>
</dbReference>
<dbReference type="Pfam" id="PF00072">
    <property type="entry name" value="Response_reg"/>
    <property type="match status" value="1"/>
</dbReference>
<dbReference type="SUPFAM" id="SSF52540">
    <property type="entry name" value="P-loop containing nucleoside triphosphate hydrolases"/>
    <property type="match status" value="1"/>
</dbReference>
<evidence type="ECO:0000256" key="5">
    <source>
        <dbReference type="PROSITE-ProRule" id="PRU00169"/>
    </source>
</evidence>
<dbReference type="EMBL" id="CAXAMM010015891">
    <property type="protein sequence ID" value="CAK9037528.1"/>
    <property type="molecule type" value="Genomic_DNA"/>
</dbReference>
<dbReference type="SMART" id="SM00159">
    <property type="entry name" value="PTX"/>
    <property type="match status" value="1"/>
</dbReference>
<keyword evidence="3" id="KW-0067">ATP-binding</keyword>
<evidence type="ECO:0000256" key="6">
    <source>
        <dbReference type="SAM" id="SignalP"/>
    </source>
</evidence>
<dbReference type="SMART" id="SM00560">
    <property type="entry name" value="LamGL"/>
    <property type="match status" value="3"/>
</dbReference>
<dbReference type="PANTHER" id="PTHR30258:SF1">
    <property type="entry name" value="PROTEIN TRANSPORT PROTEIN HOFB HOMOLOG"/>
    <property type="match status" value="1"/>
</dbReference>
<dbReference type="Proteomes" id="UP001642464">
    <property type="component" value="Unassembled WGS sequence"/>
</dbReference>
<reference evidence="9 10" key="1">
    <citation type="submission" date="2024-02" db="EMBL/GenBank/DDBJ databases">
        <authorList>
            <person name="Chen Y."/>
            <person name="Shah S."/>
            <person name="Dougan E. K."/>
            <person name="Thang M."/>
            <person name="Chan C."/>
        </authorList>
    </citation>
    <scope>NUCLEOTIDE SEQUENCE [LARGE SCALE GENOMIC DNA]</scope>
</reference>
<evidence type="ECO:0000256" key="4">
    <source>
        <dbReference type="ARBA" id="ARBA00023157"/>
    </source>
</evidence>
<dbReference type="PROSITE" id="PS50110">
    <property type="entry name" value="RESPONSE_REGULATORY"/>
    <property type="match status" value="1"/>
</dbReference>
<comment type="caution">
    <text evidence="5">Lacks conserved residue(s) required for the propagation of feature annotation.</text>
</comment>